<feature type="compositionally biased region" description="Basic and acidic residues" evidence="1">
    <location>
        <begin position="1"/>
        <end position="30"/>
    </location>
</feature>
<dbReference type="AlphaFoldDB" id="A0AA43ZKB1"/>
<reference evidence="2" key="1">
    <citation type="submission" date="2020-03" db="EMBL/GenBank/DDBJ databases">
        <title>Ferranicluibacter endophyticum gen. nov., sp. nov., a new genus isolated from Rubus ulmifolius Schott. stem.</title>
        <authorList>
            <person name="Roca-Couso R."/>
            <person name="Flores-Felix J.D."/>
            <person name="Igual J.M."/>
            <person name="Rivas R."/>
        </authorList>
    </citation>
    <scope>NUCLEOTIDE SEQUENCE</scope>
    <source>
        <strain evidence="2">CRRU44</strain>
    </source>
</reference>
<evidence type="ECO:0000313" key="3">
    <source>
        <dbReference type="Proteomes" id="UP001155840"/>
    </source>
</evidence>
<sequence>MNDETDRHAKAHALWEKEGRPEGRHLDHWHAAGISDTNDGDDVQPVAQAETSASEDPAEGSEKIVNRELNLQGKRPKRSAG</sequence>
<evidence type="ECO:0000313" key="2">
    <source>
        <dbReference type="EMBL" id="NHT78585.1"/>
    </source>
</evidence>
<dbReference type="Proteomes" id="UP001155840">
    <property type="component" value="Unassembled WGS sequence"/>
</dbReference>
<keyword evidence="3" id="KW-1185">Reference proteome</keyword>
<evidence type="ECO:0000256" key="1">
    <source>
        <dbReference type="SAM" id="MobiDB-lite"/>
    </source>
</evidence>
<dbReference type="Pfam" id="PF11154">
    <property type="entry name" value="DUF2934"/>
    <property type="match status" value="1"/>
</dbReference>
<dbReference type="EMBL" id="JAANCM010000016">
    <property type="protein sequence ID" value="NHT78585.1"/>
    <property type="molecule type" value="Genomic_DNA"/>
</dbReference>
<dbReference type="InterPro" id="IPR021327">
    <property type="entry name" value="DUF2934"/>
</dbReference>
<feature type="region of interest" description="Disordered" evidence="1">
    <location>
        <begin position="1"/>
        <end position="81"/>
    </location>
</feature>
<organism evidence="2 3">
    <name type="scientific">Ferranicluibacter rubi</name>
    <dbReference type="NCBI Taxonomy" id="2715133"/>
    <lineage>
        <taxon>Bacteria</taxon>
        <taxon>Pseudomonadati</taxon>
        <taxon>Pseudomonadota</taxon>
        <taxon>Alphaproteobacteria</taxon>
        <taxon>Hyphomicrobiales</taxon>
        <taxon>Rhizobiaceae</taxon>
        <taxon>Ferranicluibacter</taxon>
    </lineage>
</organism>
<gene>
    <name evidence="2" type="ORF">G8E10_23050</name>
</gene>
<comment type="caution">
    <text evidence="2">The sequence shown here is derived from an EMBL/GenBank/DDBJ whole genome shotgun (WGS) entry which is preliminary data.</text>
</comment>
<protein>
    <submittedName>
        <fullName evidence="2">DUF2934 domain-containing protein</fullName>
    </submittedName>
</protein>
<proteinExistence type="predicted"/>
<name>A0AA43ZKB1_9HYPH</name>
<accession>A0AA43ZKB1</accession>
<dbReference type="RefSeq" id="WP_167130825.1">
    <property type="nucleotide sequence ID" value="NZ_JAANCM010000016.1"/>
</dbReference>